<keyword evidence="1" id="KW-0813">Transport</keyword>
<dbReference type="InterPro" id="IPR013611">
    <property type="entry name" value="Transp-assoc_OB_typ2"/>
</dbReference>
<evidence type="ECO:0000313" key="6">
    <source>
        <dbReference type="Proteomes" id="UP001230156"/>
    </source>
</evidence>
<dbReference type="Proteomes" id="UP001230156">
    <property type="component" value="Unassembled WGS sequence"/>
</dbReference>
<evidence type="ECO:0000256" key="2">
    <source>
        <dbReference type="ARBA" id="ARBA00022741"/>
    </source>
</evidence>
<dbReference type="InterPro" id="IPR008995">
    <property type="entry name" value="Mo/tungstate-bd_C_term_dom"/>
</dbReference>
<dbReference type="EMBL" id="JAUYVI010000005">
    <property type="protein sequence ID" value="MDQ7249331.1"/>
    <property type="molecule type" value="Genomic_DNA"/>
</dbReference>
<dbReference type="Pfam" id="PF08402">
    <property type="entry name" value="TOBE_2"/>
    <property type="match status" value="1"/>
</dbReference>
<keyword evidence="6" id="KW-1185">Reference proteome</keyword>
<dbReference type="InterPro" id="IPR003439">
    <property type="entry name" value="ABC_transporter-like_ATP-bd"/>
</dbReference>
<dbReference type="InterPro" id="IPR003593">
    <property type="entry name" value="AAA+_ATPase"/>
</dbReference>
<accession>A0ABU0YNM9</accession>
<dbReference type="InterPro" id="IPR050093">
    <property type="entry name" value="ABC_SmlMolc_Importer"/>
</dbReference>
<dbReference type="PANTHER" id="PTHR42781">
    <property type="entry name" value="SPERMIDINE/PUTRESCINE IMPORT ATP-BINDING PROTEIN POTA"/>
    <property type="match status" value="1"/>
</dbReference>
<feature type="domain" description="ABC transporter" evidence="4">
    <location>
        <begin position="8"/>
        <end position="240"/>
    </location>
</feature>
<dbReference type="RefSeq" id="WP_379957201.1">
    <property type="nucleotide sequence ID" value="NZ_JAUYVI010000005.1"/>
</dbReference>
<gene>
    <name evidence="5" type="ORF">Q8A70_16710</name>
</gene>
<evidence type="ECO:0000256" key="3">
    <source>
        <dbReference type="ARBA" id="ARBA00022840"/>
    </source>
</evidence>
<organism evidence="5 6">
    <name type="scientific">Dongia sedimenti</name>
    <dbReference type="NCBI Taxonomy" id="3064282"/>
    <lineage>
        <taxon>Bacteria</taxon>
        <taxon>Pseudomonadati</taxon>
        <taxon>Pseudomonadota</taxon>
        <taxon>Alphaproteobacteria</taxon>
        <taxon>Rhodospirillales</taxon>
        <taxon>Dongiaceae</taxon>
        <taxon>Dongia</taxon>
    </lineage>
</organism>
<comment type="caution">
    <text evidence="5">The sequence shown here is derived from an EMBL/GenBank/DDBJ whole genome shotgun (WGS) entry which is preliminary data.</text>
</comment>
<evidence type="ECO:0000256" key="1">
    <source>
        <dbReference type="ARBA" id="ARBA00022448"/>
    </source>
</evidence>
<dbReference type="SMART" id="SM00382">
    <property type="entry name" value="AAA"/>
    <property type="match status" value="1"/>
</dbReference>
<dbReference type="PROSITE" id="PS00211">
    <property type="entry name" value="ABC_TRANSPORTER_1"/>
    <property type="match status" value="1"/>
</dbReference>
<dbReference type="Pfam" id="PF00005">
    <property type="entry name" value="ABC_tran"/>
    <property type="match status" value="1"/>
</dbReference>
<dbReference type="SUPFAM" id="SSF50331">
    <property type="entry name" value="MOP-like"/>
    <property type="match status" value="1"/>
</dbReference>
<proteinExistence type="predicted"/>
<dbReference type="PROSITE" id="PS50893">
    <property type="entry name" value="ABC_TRANSPORTER_2"/>
    <property type="match status" value="1"/>
</dbReference>
<dbReference type="Gene3D" id="2.40.50.100">
    <property type="match status" value="1"/>
</dbReference>
<keyword evidence="3 5" id="KW-0067">ATP-binding</keyword>
<dbReference type="SUPFAM" id="SSF52540">
    <property type="entry name" value="P-loop containing nucleoside triphosphate hydrolases"/>
    <property type="match status" value="1"/>
</dbReference>
<keyword evidence="2" id="KW-0547">Nucleotide-binding</keyword>
<dbReference type="InterPro" id="IPR017871">
    <property type="entry name" value="ABC_transporter-like_CS"/>
</dbReference>
<reference evidence="6" key="1">
    <citation type="submission" date="2023-08" db="EMBL/GenBank/DDBJ databases">
        <title>Rhodospirillaceae gen. nov., a novel taxon isolated from the Yangtze River Yuezi River estuary sludge.</title>
        <authorList>
            <person name="Ruan L."/>
        </authorList>
    </citation>
    <scope>NUCLEOTIDE SEQUENCE [LARGE SCALE GENOMIC DNA]</scope>
    <source>
        <strain evidence="6">R-7</strain>
    </source>
</reference>
<dbReference type="PANTHER" id="PTHR42781:SF4">
    <property type="entry name" value="SPERMIDINE_PUTRESCINE IMPORT ATP-BINDING PROTEIN POTA"/>
    <property type="match status" value="1"/>
</dbReference>
<name>A0ABU0YNM9_9PROT</name>
<evidence type="ECO:0000313" key="5">
    <source>
        <dbReference type="EMBL" id="MDQ7249331.1"/>
    </source>
</evidence>
<dbReference type="InterPro" id="IPR027417">
    <property type="entry name" value="P-loop_NTPase"/>
</dbReference>
<sequence>MAEDGIDVRFDTVSKHFGDVAAVDGISFALRRGSFHSFLGPSGCGKTTSLRLIAGFEQPSAGTVEIAGANMVGIPAYRRPVNMVFQHYALFPHMDVAGNVGYGLRQRKPRPEKSALDRRVAEALELVRLPHLAKRRIWELSGGQQQRVALARALINRPTVLLLDEPLAALDRKLRREMQIELQNLQREVGITFILVTHDQEEALSMSDTIGIMKDGKIVQMGTPEELYDAPVNRYVADFVGESNFWSGEVAASDAGGAAIRLGSGMTLRAAYSRLGAPLKVGETGVIAVRPEVIGLYPPGAAPRDLDCQANVQILNRIYLGDHSEFSVRAEGLGDLLVRLPKAVETAGLEPGAAAVIGWRGNQALALSET</sequence>
<dbReference type="Gene3D" id="3.40.50.300">
    <property type="entry name" value="P-loop containing nucleotide triphosphate hydrolases"/>
    <property type="match status" value="1"/>
</dbReference>
<evidence type="ECO:0000259" key="4">
    <source>
        <dbReference type="PROSITE" id="PS50893"/>
    </source>
</evidence>
<dbReference type="GO" id="GO:0005524">
    <property type="term" value="F:ATP binding"/>
    <property type="evidence" value="ECO:0007669"/>
    <property type="project" value="UniProtKB-KW"/>
</dbReference>
<protein>
    <submittedName>
        <fullName evidence="5">ABC transporter ATP-binding protein</fullName>
    </submittedName>
</protein>